<organism evidence="1 2">
    <name type="scientific">Prunus armeniaca</name>
    <name type="common">Apricot</name>
    <name type="synonym">Armeniaca vulgaris</name>
    <dbReference type="NCBI Taxonomy" id="36596"/>
    <lineage>
        <taxon>Eukaryota</taxon>
        <taxon>Viridiplantae</taxon>
        <taxon>Streptophyta</taxon>
        <taxon>Embryophyta</taxon>
        <taxon>Tracheophyta</taxon>
        <taxon>Spermatophyta</taxon>
        <taxon>Magnoliopsida</taxon>
        <taxon>eudicotyledons</taxon>
        <taxon>Gunneridae</taxon>
        <taxon>Pentapetalae</taxon>
        <taxon>rosids</taxon>
        <taxon>fabids</taxon>
        <taxon>Rosales</taxon>
        <taxon>Rosaceae</taxon>
        <taxon>Amygdaloideae</taxon>
        <taxon>Amygdaleae</taxon>
        <taxon>Prunus</taxon>
    </lineage>
</organism>
<protein>
    <submittedName>
        <fullName evidence="1">Uncharacterized protein</fullName>
    </submittedName>
</protein>
<reference evidence="1 2" key="1">
    <citation type="submission" date="2020-05" db="EMBL/GenBank/DDBJ databases">
        <authorList>
            <person name="Campoy J."/>
            <person name="Schneeberger K."/>
            <person name="Spophaly S."/>
        </authorList>
    </citation>
    <scope>NUCLEOTIDE SEQUENCE [LARGE SCALE GENOMIC DNA]</scope>
    <source>
        <strain evidence="1">PruArmRojPasFocal</strain>
    </source>
</reference>
<sequence length="85" mass="9616">MSQLAPSDMFETLSLDMKSESSWIFGFCVGVSMKTHNNVNVPNASNRMRWTCTNLAMDWDATDWDTMGFEGLLEIGSNGSVVEWW</sequence>
<dbReference type="EMBL" id="CAEKDK010000007">
    <property type="protein sequence ID" value="CAB4287052.1"/>
    <property type="molecule type" value="Genomic_DNA"/>
</dbReference>
<dbReference type="AlphaFoldDB" id="A0A6J5VFU4"/>
<accession>A0A6J5VFU4</accession>
<evidence type="ECO:0000313" key="1">
    <source>
        <dbReference type="EMBL" id="CAB4287052.1"/>
    </source>
</evidence>
<proteinExistence type="predicted"/>
<gene>
    <name evidence="1" type="ORF">CURHAP_LOCUS44866</name>
</gene>
<name>A0A6J5VFU4_PRUAR</name>
<evidence type="ECO:0000313" key="2">
    <source>
        <dbReference type="Proteomes" id="UP000507222"/>
    </source>
</evidence>
<dbReference type="Proteomes" id="UP000507222">
    <property type="component" value="Unassembled WGS sequence"/>
</dbReference>